<dbReference type="CDD" id="cd00052">
    <property type="entry name" value="EH"/>
    <property type="match status" value="2"/>
</dbReference>
<dbReference type="PROSITE" id="PS50004">
    <property type="entry name" value="C2"/>
    <property type="match status" value="1"/>
</dbReference>
<dbReference type="CDD" id="cd08375">
    <property type="entry name" value="C2_Intersectin"/>
    <property type="match status" value="1"/>
</dbReference>
<dbReference type="GO" id="GO:0005509">
    <property type="term" value="F:calcium ion binding"/>
    <property type="evidence" value="ECO:0007669"/>
    <property type="project" value="InterPro"/>
</dbReference>
<dbReference type="InterPro" id="IPR001452">
    <property type="entry name" value="SH3_domain"/>
</dbReference>
<feature type="domain" description="EF-hand" evidence="13">
    <location>
        <begin position="230"/>
        <end position="265"/>
    </location>
</feature>
<feature type="compositionally biased region" description="Polar residues" evidence="7">
    <location>
        <begin position="1101"/>
        <end position="1121"/>
    </location>
</feature>
<dbReference type="InterPro" id="IPR018247">
    <property type="entry name" value="EF_Hand_1_Ca_BS"/>
</dbReference>
<dbReference type="InterPro" id="IPR035892">
    <property type="entry name" value="C2_domain_sf"/>
</dbReference>
<dbReference type="Gene3D" id="2.30.29.30">
    <property type="entry name" value="Pleckstrin-homology domain (PH domain)/Phosphotyrosine-binding domain (PTB)"/>
    <property type="match status" value="1"/>
</dbReference>
<dbReference type="GO" id="GO:0005085">
    <property type="term" value="F:guanyl-nucleotide exchange factor activity"/>
    <property type="evidence" value="ECO:0007669"/>
    <property type="project" value="InterPro"/>
</dbReference>
<evidence type="ECO:0000313" key="15">
    <source>
        <dbReference type="Proteomes" id="UP000242188"/>
    </source>
</evidence>
<dbReference type="InterPro" id="IPR011992">
    <property type="entry name" value="EF-hand-dom_pair"/>
</dbReference>
<dbReference type="FunFam" id="2.30.30.40:FF:000072">
    <property type="entry name" value="Unconventional Myosin IB"/>
    <property type="match status" value="2"/>
</dbReference>
<dbReference type="Gene3D" id="1.10.238.10">
    <property type="entry name" value="EF-hand"/>
    <property type="match status" value="2"/>
</dbReference>
<dbReference type="Pfam" id="PF00168">
    <property type="entry name" value="C2"/>
    <property type="match status" value="1"/>
</dbReference>
<keyword evidence="4" id="KW-0254">Endocytosis</keyword>
<dbReference type="Pfam" id="PF16652">
    <property type="entry name" value="PH_13"/>
    <property type="match status" value="1"/>
</dbReference>
<dbReference type="CDD" id="cd00160">
    <property type="entry name" value="RhoGEF"/>
    <property type="match status" value="1"/>
</dbReference>
<proteinExistence type="predicted"/>
<dbReference type="SMART" id="SM00054">
    <property type="entry name" value="EFh"/>
    <property type="match status" value="2"/>
</dbReference>
<keyword evidence="15" id="KW-1185">Reference proteome</keyword>
<evidence type="ECO:0000259" key="12">
    <source>
        <dbReference type="PROSITE" id="PS50031"/>
    </source>
</evidence>
<feature type="domain" description="SH3" evidence="8">
    <location>
        <begin position="1146"/>
        <end position="1205"/>
    </location>
</feature>
<sequence length="1710" mass="191273">MAAAGGGAAWTITGEDRSKHDSQFFQLRPVNGFVTGDQAKGFFMQSGLPTAILGQIWTLADMNNDGKMDKKEFSIAMHLIKKKLQGYELPKSLPASLKADPVVGSFGGMSVAGPGMMMGQAAMPAIGSMAPTAMVASPMTMPVMSNGVAPPMSQAGFGMMGLAPGMDGKPRAGSFTAVPQQQMGVGQMSSFAMPQPNKLKYTQLFNTNDRNKRGSLTGVEARAIFLQTGIPQPILAQVWGLSDVDKDGKLTCDEFCIAMHLIDLVKMGVTLPPTLPPELLPTKGRSGSFGPPQVNQPQQSLPGKPKDAFEDLLGNMGMAPPPLQPQANNNTNQELEEDMSQVTFEDRRKENFAKGQAELDRRRQALQDQMRREQEARMQKERQEQEKRERIRQEQEMKRQMELEKHMEKQRQNEREREGQRQKIMEQREAARRELERQRQMEWERQRKEQLLAEKRREYEQLGNLKSRANNLKCELESQEGKKTEITQKISQVRNGVTDFTGSIESMRGKRDTKMSEIDRLQNDLQLLNQNYQRVQQEREHLHIQMQTTVQSNPLSETHRTVLHSVELKKTTIQKLEKDLEQIERDTECQLQEIDNNNSDLSELNVKLKDLQNELITLQTQSQQTLNQQKNQQEVDNASKLKQEKLRKELEAQRLREESDKKDKPTTESDSSSWFAFGNENKTATESAQDDIWSNAFSSENLKAVDTKQDIWASAFSSQSTDKPLVSTESKKTKYKVLYQFDARNQDELALVPGEIIMVPEDQKGAEPGWMGGEKDGKTGWVPKDYVELVQESVLSSQFSVMNAFSGATTSTVSSVPAHVAPVESKPTAPTPPAKFVDDSSFSVVQSKPVAPSPTPGQGTAAPDGLQAQALYPWKAKKDNHLSFNKGDIITVKEQQEMWWSGELNGQVGWFPKSYVKLKGAALAGSNISSRSQTPTLAAENIDGGGSARSTPQLSTPAPEGESFVAMYNYNSAEPGDLAFNQGDMIMITKTEGDWWTGTIGDKTGVFPANYVKKSDVQPAPASTSQSKSGSLPLKKPEIASVIATYTATGPEQLSLQPGQLIQVRKKSPSGWWEGELQARGQKRKIGWFPANYVKLLGASSKPSTPDTTLQAQSGSPSPASTINRTNTPTIPPPQLGSQPTQPEVKYIDQVVALYPYIAQNDDELTFHNGSVINVISKDDSNWWSGECNGQSGMFPSNYVDALTTSPPQEPTWSSDPAVLAETSAQESKRQNYIHEMINTEITYMDDMSVVLDVFHKPLLEGNGMTEEELAAIFVNWNELIVCNTKLSKAMKVRKKMRGKGQVIQVIGDILCENLPHLTPYIRFCSCQLNAAALLQHKTENSPEFKELHKKCVTDPRTKGMPLSSFLLKPMQRITKYPLMIGKILQYTPVGHPDHQNLMDALSKAEELCSQVNEGVRERENSDRLEWLFNHVQCDGLSEKITFNSVTNCLGPRKLLYSGTLYKNKSNKELVGFLFNDFLMLVVPLTSSTSVFVFDPKAKAQYKMYKSPIFLNEVMVKKSADEDSETCQFQLSHVDRVFNLRSTTQTERDAWCKKIEAASRHYLETEKQKREKTHQLRHTGGVGRLLVLILEACHLQPSDDNGKSDPFCEVSMGVQEHKTKVINSTLNPKWNQSMQFTIRDVEQDVLCITVFDRDLFSPNDFLGRTEICVKEIMDENTTTKGPIQKRLLLHEVSSGEVLVKLDLQLYDKDT</sequence>
<dbReference type="PROSITE" id="PS50222">
    <property type="entry name" value="EF_HAND_2"/>
    <property type="match status" value="2"/>
</dbReference>
<dbReference type="PROSITE" id="PS50002">
    <property type="entry name" value="SH3"/>
    <property type="match status" value="5"/>
</dbReference>
<dbReference type="SUPFAM" id="SSF49562">
    <property type="entry name" value="C2 domain (Calcium/lipid-binding domain, CaLB)"/>
    <property type="match status" value="1"/>
</dbReference>
<dbReference type="SMART" id="SM00233">
    <property type="entry name" value="PH"/>
    <property type="match status" value="1"/>
</dbReference>
<feature type="domain" description="DH" evidence="11">
    <location>
        <begin position="1229"/>
        <end position="1415"/>
    </location>
</feature>
<feature type="domain" description="EH" evidence="12">
    <location>
        <begin position="197"/>
        <end position="286"/>
    </location>
</feature>
<comment type="caution">
    <text evidence="14">The sequence shown here is derived from an EMBL/GenBank/DDBJ whole genome shotgun (WGS) entry which is preliminary data.</text>
</comment>
<dbReference type="SMART" id="SM00239">
    <property type="entry name" value="C2"/>
    <property type="match status" value="1"/>
</dbReference>
<feature type="domain" description="SH3" evidence="8">
    <location>
        <begin position="959"/>
        <end position="1017"/>
    </location>
</feature>
<keyword evidence="5" id="KW-0106">Calcium</keyword>
<dbReference type="SUPFAM" id="SSF50044">
    <property type="entry name" value="SH3-domain"/>
    <property type="match status" value="5"/>
</dbReference>
<dbReference type="Gene3D" id="1.20.900.10">
    <property type="entry name" value="Dbl homology (DH) domain"/>
    <property type="match status" value="1"/>
</dbReference>
<dbReference type="GO" id="GO:0035025">
    <property type="term" value="P:positive regulation of Rho protein signal transduction"/>
    <property type="evidence" value="ECO:0007669"/>
    <property type="project" value="TreeGrafter"/>
</dbReference>
<dbReference type="InterPro" id="IPR011993">
    <property type="entry name" value="PH-like_dom_sf"/>
</dbReference>
<evidence type="ECO:0000256" key="5">
    <source>
        <dbReference type="ARBA" id="ARBA00022837"/>
    </source>
</evidence>
<protein>
    <submittedName>
        <fullName evidence="14">Intersectin-1</fullName>
    </submittedName>
</protein>
<dbReference type="SMART" id="SM00326">
    <property type="entry name" value="SH3"/>
    <property type="match status" value="5"/>
</dbReference>
<feature type="domain" description="EF-hand" evidence="13">
    <location>
        <begin position="48"/>
        <end position="83"/>
    </location>
</feature>
<dbReference type="CDD" id="cd11837">
    <property type="entry name" value="SH3_Intersectin_2"/>
    <property type="match status" value="1"/>
</dbReference>
<dbReference type="Gene3D" id="2.30.30.40">
    <property type="entry name" value="SH3 Domains"/>
    <property type="match status" value="5"/>
</dbReference>
<dbReference type="SMART" id="SM00325">
    <property type="entry name" value="RhoGEF"/>
    <property type="match status" value="1"/>
</dbReference>
<dbReference type="InterPro" id="IPR000219">
    <property type="entry name" value="DH_dom"/>
</dbReference>
<dbReference type="Pfam" id="PF00018">
    <property type="entry name" value="SH3_1"/>
    <property type="match status" value="3"/>
</dbReference>
<accession>A0A210Q583</accession>
<feature type="region of interest" description="Disordered" evidence="7">
    <location>
        <begin position="276"/>
        <end position="330"/>
    </location>
</feature>
<dbReference type="PRINTS" id="PR00452">
    <property type="entry name" value="SH3DOMAIN"/>
</dbReference>
<dbReference type="GO" id="GO:0005737">
    <property type="term" value="C:cytoplasm"/>
    <property type="evidence" value="ECO:0007669"/>
    <property type="project" value="UniProtKB-SubCell"/>
</dbReference>
<dbReference type="Pfam" id="PF12763">
    <property type="entry name" value="EH"/>
    <property type="match status" value="2"/>
</dbReference>
<dbReference type="FunFam" id="2.60.40.150:FF:000029">
    <property type="entry name" value="Intersectin 1"/>
    <property type="match status" value="1"/>
</dbReference>
<dbReference type="Proteomes" id="UP000242188">
    <property type="component" value="Unassembled WGS sequence"/>
</dbReference>
<feature type="region of interest" description="Disordered" evidence="7">
    <location>
        <begin position="625"/>
        <end position="644"/>
    </location>
</feature>
<evidence type="ECO:0000256" key="1">
    <source>
        <dbReference type="ARBA" id="ARBA00004496"/>
    </source>
</evidence>
<evidence type="ECO:0000259" key="13">
    <source>
        <dbReference type="PROSITE" id="PS50222"/>
    </source>
</evidence>
<dbReference type="PROSITE" id="PS50031">
    <property type="entry name" value="EH"/>
    <property type="match status" value="2"/>
</dbReference>
<dbReference type="PANTHER" id="PTHR46006:SF6">
    <property type="entry name" value="INTERSECTIN-2 ISOFORM X1"/>
    <property type="match status" value="1"/>
</dbReference>
<keyword evidence="2 6" id="KW-0728">SH3 domain</keyword>
<feature type="compositionally biased region" description="Basic and acidic residues" evidence="7">
    <location>
        <begin position="650"/>
        <end position="667"/>
    </location>
</feature>
<dbReference type="Pfam" id="PF07653">
    <property type="entry name" value="SH3_2"/>
    <property type="match status" value="1"/>
</dbReference>
<evidence type="ECO:0000256" key="4">
    <source>
        <dbReference type="ARBA" id="ARBA00022583"/>
    </source>
</evidence>
<evidence type="ECO:0000256" key="3">
    <source>
        <dbReference type="ARBA" id="ARBA00022490"/>
    </source>
</evidence>
<dbReference type="InterPro" id="IPR035899">
    <property type="entry name" value="DBL_dom_sf"/>
</dbReference>
<keyword evidence="3" id="KW-0963">Cytoplasm</keyword>
<dbReference type="InterPro" id="IPR001849">
    <property type="entry name" value="PH_domain"/>
</dbReference>
<dbReference type="GO" id="GO:0006897">
    <property type="term" value="P:endocytosis"/>
    <property type="evidence" value="ECO:0007669"/>
    <property type="project" value="UniProtKB-KW"/>
</dbReference>
<dbReference type="CDD" id="cd11839">
    <property type="entry name" value="SH3_Intersectin_4"/>
    <property type="match status" value="1"/>
</dbReference>
<dbReference type="Pfam" id="PF00621">
    <property type="entry name" value="RhoGEF"/>
    <property type="match status" value="1"/>
</dbReference>
<dbReference type="FunFam" id="1.10.238.10:FF:000055">
    <property type="entry name" value="Intersectin-1 isoform 1"/>
    <property type="match status" value="1"/>
</dbReference>
<feature type="domain" description="SH3" evidence="8">
    <location>
        <begin position="863"/>
        <end position="921"/>
    </location>
</feature>
<reference evidence="14 15" key="1">
    <citation type="journal article" date="2017" name="Nat. Ecol. Evol.">
        <title>Scallop genome provides insights into evolution of bilaterian karyotype and development.</title>
        <authorList>
            <person name="Wang S."/>
            <person name="Zhang J."/>
            <person name="Jiao W."/>
            <person name="Li J."/>
            <person name="Xun X."/>
            <person name="Sun Y."/>
            <person name="Guo X."/>
            <person name="Huan P."/>
            <person name="Dong B."/>
            <person name="Zhang L."/>
            <person name="Hu X."/>
            <person name="Sun X."/>
            <person name="Wang J."/>
            <person name="Zhao C."/>
            <person name="Wang Y."/>
            <person name="Wang D."/>
            <person name="Huang X."/>
            <person name="Wang R."/>
            <person name="Lv J."/>
            <person name="Li Y."/>
            <person name="Zhang Z."/>
            <person name="Liu B."/>
            <person name="Lu W."/>
            <person name="Hui Y."/>
            <person name="Liang J."/>
            <person name="Zhou Z."/>
            <person name="Hou R."/>
            <person name="Li X."/>
            <person name="Liu Y."/>
            <person name="Li H."/>
            <person name="Ning X."/>
            <person name="Lin Y."/>
            <person name="Zhao L."/>
            <person name="Xing Q."/>
            <person name="Dou J."/>
            <person name="Li Y."/>
            <person name="Mao J."/>
            <person name="Guo H."/>
            <person name="Dou H."/>
            <person name="Li T."/>
            <person name="Mu C."/>
            <person name="Jiang W."/>
            <person name="Fu Q."/>
            <person name="Fu X."/>
            <person name="Miao Y."/>
            <person name="Liu J."/>
            <person name="Yu Q."/>
            <person name="Li R."/>
            <person name="Liao H."/>
            <person name="Li X."/>
            <person name="Kong Y."/>
            <person name="Jiang Z."/>
            <person name="Chourrout D."/>
            <person name="Li R."/>
            <person name="Bao Z."/>
        </authorList>
    </citation>
    <scope>NUCLEOTIDE SEQUENCE [LARGE SCALE GENOMIC DNA]</scope>
    <source>
        <strain evidence="14 15">PY_sf001</strain>
    </source>
</reference>
<dbReference type="InterPro" id="IPR002048">
    <property type="entry name" value="EF_hand_dom"/>
</dbReference>
<feature type="domain" description="PH" evidence="9">
    <location>
        <begin position="1454"/>
        <end position="1560"/>
    </location>
</feature>
<evidence type="ECO:0000256" key="6">
    <source>
        <dbReference type="PROSITE-ProRule" id="PRU00192"/>
    </source>
</evidence>
<gene>
    <name evidence="14" type="ORF">KP79_PYT06651</name>
</gene>
<name>A0A210Q583_MIZYE</name>
<dbReference type="InterPro" id="IPR000261">
    <property type="entry name" value="EH_dom"/>
</dbReference>
<evidence type="ECO:0000259" key="11">
    <source>
        <dbReference type="PROSITE" id="PS50010"/>
    </source>
</evidence>
<dbReference type="OrthoDB" id="2015333at2759"/>
<feature type="domain" description="SH3" evidence="8">
    <location>
        <begin position="730"/>
        <end position="792"/>
    </location>
</feature>
<dbReference type="STRING" id="6573.A0A210Q583"/>
<dbReference type="SUPFAM" id="SSF48065">
    <property type="entry name" value="DBL homology domain (DH-domain)"/>
    <property type="match status" value="1"/>
</dbReference>
<dbReference type="PROSITE" id="PS50010">
    <property type="entry name" value="DH_2"/>
    <property type="match status" value="1"/>
</dbReference>
<feature type="region of interest" description="Disordered" evidence="7">
    <location>
        <begin position="845"/>
        <end position="864"/>
    </location>
</feature>
<evidence type="ECO:0000256" key="2">
    <source>
        <dbReference type="ARBA" id="ARBA00022443"/>
    </source>
</evidence>
<dbReference type="CDD" id="cd11838">
    <property type="entry name" value="SH3_Intersectin_3"/>
    <property type="match status" value="1"/>
</dbReference>
<evidence type="ECO:0000259" key="9">
    <source>
        <dbReference type="PROSITE" id="PS50003"/>
    </source>
</evidence>
<feature type="compositionally biased region" description="Polar residues" evidence="7">
    <location>
        <begin position="668"/>
        <end position="678"/>
    </location>
</feature>
<dbReference type="Gene3D" id="2.60.40.150">
    <property type="entry name" value="C2 domain"/>
    <property type="match status" value="1"/>
</dbReference>
<dbReference type="InterPro" id="IPR051480">
    <property type="entry name" value="Endocytic_GEF_Adapter"/>
</dbReference>
<dbReference type="PROSITE" id="PS50003">
    <property type="entry name" value="PH_DOMAIN"/>
    <property type="match status" value="1"/>
</dbReference>
<dbReference type="InterPro" id="IPR036028">
    <property type="entry name" value="SH3-like_dom_sf"/>
</dbReference>
<dbReference type="SUPFAM" id="SSF47473">
    <property type="entry name" value="EF-hand"/>
    <property type="match status" value="2"/>
</dbReference>
<evidence type="ECO:0000313" key="14">
    <source>
        <dbReference type="EMBL" id="OWF43900.1"/>
    </source>
</evidence>
<feature type="domain" description="C2" evidence="10">
    <location>
        <begin position="1566"/>
        <end position="1683"/>
    </location>
</feature>
<dbReference type="InterPro" id="IPR000008">
    <property type="entry name" value="C2_dom"/>
</dbReference>
<organism evidence="14 15">
    <name type="scientific">Mizuhopecten yessoensis</name>
    <name type="common">Japanese scallop</name>
    <name type="synonym">Patinopecten yessoensis</name>
    <dbReference type="NCBI Taxonomy" id="6573"/>
    <lineage>
        <taxon>Eukaryota</taxon>
        <taxon>Metazoa</taxon>
        <taxon>Spiralia</taxon>
        <taxon>Lophotrochozoa</taxon>
        <taxon>Mollusca</taxon>
        <taxon>Bivalvia</taxon>
        <taxon>Autobranchia</taxon>
        <taxon>Pteriomorphia</taxon>
        <taxon>Pectinida</taxon>
        <taxon>Pectinoidea</taxon>
        <taxon>Pectinidae</taxon>
        <taxon>Mizuhopecten</taxon>
    </lineage>
</organism>
<evidence type="ECO:0000256" key="7">
    <source>
        <dbReference type="SAM" id="MobiDB-lite"/>
    </source>
</evidence>
<evidence type="ECO:0000259" key="8">
    <source>
        <dbReference type="PROSITE" id="PS50002"/>
    </source>
</evidence>
<dbReference type="Pfam" id="PF14604">
    <property type="entry name" value="SH3_9"/>
    <property type="match status" value="1"/>
</dbReference>
<feature type="region of interest" description="Disordered" evidence="7">
    <location>
        <begin position="934"/>
        <end position="959"/>
    </location>
</feature>
<feature type="region of interest" description="Disordered" evidence="7">
    <location>
        <begin position="650"/>
        <end position="678"/>
    </location>
</feature>
<dbReference type="PROSITE" id="PS00018">
    <property type="entry name" value="EF_HAND_1"/>
    <property type="match status" value="2"/>
</dbReference>
<feature type="region of interest" description="Disordered" evidence="7">
    <location>
        <begin position="351"/>
        <end position="425"/>
    </location>
</feature>
<feature type="domain" description="SH3" evidence="8">
    <location>
        <begin position="1035"/>
        <end position="1099"/>
    </location>
</feature>
<dbReference type="SMART" id="SM00027">
    <property type="entry name" value="EH"/>
    <property type="match status" value="2"/>
</dbReference>
<dbReference type="SUPFAM" id="SSF50729">
    <property type="entry name" value="PH domain-like"/>
    <property type="match status" value="1"/>
</dbReference>
<evidence type="ECO:0000259" key="10">
    <source>
        <dbReference type="PROSITE" id="PS50004"/>
    </source>
</evidence>
<dbReference type="EMBL" id="NEDP02004983">
    <property type="protein sequence ID" value="OWF43900.1"/>
    <property type="molecule type" value="Genomic_DNA"/>
</dbReference>
<feature type="region of interest" description="Disordered" evidence="7">
    <location>
        <begin position="1100"/>
        <end position="1142"/>
    </location>
</feature>
<feature type="domain" description="EH" evidence="12">
    <location>
        <begin position="16"/>
        <end position="97"/>
    </location>
</feature>
<dbReference type="PANTHER" id="PTHR46006">
    <property type="entry name" value="RHO GUANINE NUCLEOTIDE EXCHANGE FACTOR AT 64C, ISOFORM A"/>
    <property type="match status" value="1"/>
</dbReference>
<comment type="subcellular location">
    <subcellularLocation>
        <location evidence="1">Cytoplasm</location>
    </subcellularLocation>
</comment>